<proteinExistence type="predicted"/>
<dbReference type="Proteomes" id="UP000694405">
    <property type="component" value="Chromosome 12"/>
</dbReference>
<dbReference type="AlphaFoldDB" id="A0A8C6JSH0"/>
<name>A0A8C6JSH0_MELUD</name>
<reference evidence="2" key="2">
    <citation type="submission" date="2025-08" db="UniProtKB">
        <authorList>
            <consortium name="Ensembl"/>
        </authorList>
    </citation>
    <scope>IDENTIFICATION</scope>
</reference>
<dbReference type="PANTHER" id="PTHR36128:SF1">
    <property type="entry name" value="COILED-COIL DOMAIN-CONTAINING PROTEIN 117"/>
    <property type="match status" value="1"/>
</dbReference>
<gene>
    <name evidence="2" type="primary">LOC101878568</name>
</gene>
<evidence type="ECO:0000313" key="2">
    <source>
        <dbReference type="Ensembl" id="ENSMUNP00000017120.2"/>
    </source>
</evidence>
<keyword evidence="3" id="KW-1185">Reference proteome</keyword>
<feature type="region of interest" description="Disordered" evidence="1">
    <location>
        <begin position="299"/>
        <end position="334"/>
    </location>
</feature>
<sequence>MGGVDVLFLPKQEMAALGRSCQGVPAGPAVEFPQAPAAAPDRHGPQPAVGGQDRLQPPAMMMMMMAGNGTDGTDGGHSSGLYLPSGFDVASLAALGSYNEGSPVAPVGSFTSAAHPQQGLGHGSVRCGKKHKLEEETEGCPERKKRLTEAKNCPLNPNTEEWILCAGQQAAGEVASQYDGSGPETAMLEIPCEEMDQTMGEQQCEVARRKLQEIEDRIIDEDEEVHADGNVSNLPTLILSDTLKKGMKRDFDEVLTKKIIESMSRPSMELVLWKPLPEFLPDKLKSVSVKNFKQQRIEGCQAKQSTPRAAFDPQTETFPESQQTAMSPDPYATLGISGCAEEEMEL</sequence>
<reference evidence="2" key="3">
    <citation type="submission" date="2025-09" db="UniProtKB">
        <authorList>
            <consortium name="Ensembl"/>
        </authorList>
    </citation>
    <scope>IDENTIFICATION</scope>
</reference>
<accession>A0A8V5GMI1</accession>
<reference evidence="2" key="1">
    <citation type="submission" date="2020-03" db="EMBL/GenBank/DDBJ databases">
        <title>Melopsittacus undulatus (budgerigar) genome, bMelUnd1, maternal haplotype with Z.</title>
        <authorList>
            <person name="Gedman G."/>
            <person name="Mountcastle J."/>
            <person name="Haase B."/>
            <person name="Formenti G."/>
            <person name="Wright T."/>
            <person name="Apodaca J."/>
            <person name="Pelan S."/>
            <person name="Chow W."/>
            <person name="Rhie A."/>
            <person name="Howe K."/>
            <person name="Fedrigo O."/>
            <person name="Jarvis E.D."/>
        </authorList>
    </citation>
    <scope>NUCLEOTIDE SEQUENCE [LARGE SCALE GENOMIC DNA]</scope>
</reference>
<feature type="compositionally biased region" description="Polar residues" evidence="1">
    <location>
        <begin position="314"/>
        <end position="326"/>
    </location>
</feature>
<evidence type="ECO:0000313" key="3">
    <source>
        <dbReference type="Proteomes" id="UP000694405"/>
    </source>
</evidence>
<protein>
    <submittedName>
        <fullName evidence="2">Uncharacterized protein</fullName>
    </submittedName>
</protein>
<dbReference type="PANTHER" id="PTHR36128">
    <property type="entry name" value="COILED-COIL DOMAIN-CONTAINING PROTEIN 117"/>
    <property type="match status" value="1"/>
</dbReference>
<feature type="region of interest" description="Disordered" evidence="1">
    <location>
        <begin position="28"/>
        <end position="54"/>
    </location>
</feature>
<dbReference type="Ensembl" id="ENSMUNT00000019695.2">
    <property type="protein sequence ID" value="ENSMUNP00000017120.2"/>
    <property type="gene ID" value="ENSMUNG00000013159.2"/>
</dbReference>
<dbReference type="Pfam" id="PF15810">
    <property type="entry name" value="CCDC117"/>
    <property type="match status" value="1"/>
</dbReference>
<evidence type="ECO:0000256" key="1">
    <source>
        <dbReference type="SAM" id="MobiDB-lite"/>
    </source>
</evidence>
<dbReference type="InterPro" id="IPR031630">
    <property type="entry name" value="CCDC117"/>
</dbReference>
<organism evidence="2 3">
    <name type="scientific">Melopsittacus undulatus</name>
    <name type="common">Budgerigar</name>
    <name type="synonym">Psittacus undulatus</name>
    <dbReference type="NCBI Taxonomy" id="13146"/>
    <lineage>
        <taxon>Eukaryota</taxon>
        <taxon>Metazoa</taxon>
        <taxon>Chordata</taxon>
        <taxon>Craniata</taxon>
        <taxon>Vertebrata</taxon>
        <taxon>Euteleostomi</taxon>
        <taxon>Archelosauria</taxon>
        <taxon>Archosauria</taxon>
        <taxon>Dinosauria</taxon>
        <taxon>Saurischia</taxon>
        <taxon>Theropoda</taxon>
        <taxon>Coelurosauria</taxon>
        <taxon>Aves</taxon>
        <taxon>Neognathae</taxon>
        <taxon>Neoaves</taxon>
        <taxon>Telluraves</taxon>
        <taxon>Australaves</taxon>
        <taxon>Psittaciformes</taxon>
        <taxon>Psittaculidae</taxon>
        <taxon>Melopsittacus</taxon>
    </lineage>
</organism>
<accession>A0A8C6JSH0</accession>